<feature type="compositionally biased region" description="Low complexity" evidence="1">
    <location>
        <begin position="678"/>
        <end position="706"/>
    </location>
</feature>
<feature type="compositionally biased region" description="Polar residues" evidence="1">
    <location>
        <begin position="628"/>
        <end position="639"/>
    </location>
</feature>
<dbReference type="GO" id="GO:0005634">
    <property type="term" value="C:nucleus"/>
    <property type="evidence" value="ECO:0007669"/>
    <property type="project" value="TreeGrafter"/>
</dbReference>
<dbReference type="OrthoDB" id="512636at2759"/>
<name>A0A836C7J2_9CHLO</name>
<proteinExistence type="predicted"/>
<feature type="region of interest" description="Disordered" evidence="1">
    <location>
        <begin position="825"/>
        <end position="863"/>
    </location>
</feature>
<feature type="compositionally biased region" description="Gly residues" evidence="1">
    <location>
        <begin position="551"/>
        <end position="560"/>
    </location>
</feature>
<feature type="region of interest" description="Disordered" evidence="1">
    <location>
        <begin position="452"/>
        <end position="481"/>
    </location>
</feature>
<dbReference type="PANTHER" id="PTHR31713:SF96">
    <property type="entry name" value="OS02G0562300 PROTEIN"/>
    <property type="match status" value="1"/>
</dbReference>
<accession>A0A836C7J2</accession>
<feature type="region of interest" description="Disordered" evidence="1">
    <location>
        <begin position="549"/>
        <end position="640"/>
    </location>
</feature>
<feature type="region of interest" description="Disordered" evidence="1">
    <location>
        <begin position="664"/>
        <end position="725"/>
    </location>
</feature>
<feature type="compositionally biased region" description="Pro residues" evidence="1">
    <location>
        <begin position="458"/>
        <end position="470"/>
    </location>
</feature>
<evidence type="ECO:0000313" key="3">
    <source>
        <dbReference type="Proteomes" id="UP000612055"/>
    </source>
</evidence>
<gene>
    <name evidence="2" type="ORF">HYH03_000567</name>
</gene>
<organism evidence="2 3">
    <name type="scientific">Edaphochlamys debaryana</name>
    <dbReference type="NCBI Taxonomy" id="47281"/>
    <lineage>
        <taxon>Eukaryota</taxon>
        <taxon>Viridiplantae</taxon>
        <taxon>Chlorophyta</taxon>
        <taxon>core chlorophytes</taxon>
        <taxon>Chlorophyceae</taxon>
        <taxon>CS clade</taxon>
        <taxon>Chlamydomonadales</taxon>
        <taxon>Chlamydomonadales incertae sedis</taxon>
        <taxon>Edaphochlamys</taxon>
    </lineage>
</organism>
<dbReference type="GO" id="GO:0005516">
    <property type="term" value="F:calmodulin binding"/>
    <property type="evidence" value="ECO:0007669"/>
    <property type="project" value="InterPro"/>
</dbReference>
<feature type="compositionally biased region" description="Gly residues" evidence="1">
    <location>
        <begin position="828"/>
        <end position="854"/>
    </location>
</feature>
<reference evidence="2" key="1">
    <citation type="journal article" date="2020" name="bioRxiv">
        <title>Comparative genomics of Chlamydomonas.</title>
        <authorList>
            <person name="Craig R.J."/>
            <person name="Hasan A.R."/>
            <person name="Ness R.W."/>
            <person name="Keightley P.D."/>
        </authorList>
    </citation>
    <scope>NUCLEOTIDE SEQUENCE</scope>
    <source>
        <strain evidence="2">CCAP 11/70</strain>
    </source>
</reference>
<dbReference type="GO" id="GO:0003700">
    <property type="term" value="F:DNA-binding transcription factor activity"/>
    <property type="evidence" value="ECO:0007669"/>
    <property type="project" value="TreeGrafter"/>
</dbReference>
<keyword evidence="3" id="KW-1185">Reference proteome</keyword>
<evidence type="ECO:0000313" key="2">
    <source>
        <dbReference type="EMBL" id="KAG2502074.1"/>
    </source>
</evidence>
<feature type="compositionally biased region" description="Gly residues" evidence="1">
    <location>
        <begin position="580"/>
        <end position="601"/>
    </location>
</feature>
<comment type="caution">
    <text evidence="2">The sequence shown here is derived from an EMBL/GenBank/DDBJ whole genome shotgun (WGS) entry which is preliminary data.</text>
</comment>
<dbReference type="InterPro" id="IPR012416">
    <property type="entry name" value="CBP60"/>
</dbReference>
<evidence type="ECO:0000256" key="1">
    <source>
        <dbReference type="SAM" id="MobiDB-lite"/>
    </source>
</evidence>
<dbReference type="Proteomes" id="UP000612055">
    <property type="component" value="Unassembled WGS sequence"/>
</dbReference>
<sequence length="888" mass="92434">MAAPVPFPAELRPYRTYVDAYLDAKLRQFGGILAQQANPSLSKDQVKHVVEQAVAVLRQHDAQALPPRNLRLVIRHDCQSTGCGETGCVLCQYNPSRLCTRNVKSKYLIDDHLRAKCGAPLRVELVDDTGACYMEGLPPGVQLEMHVLNGEKYKELCPEATLLSTNIIKSCIISHHTKALLRRESMNEDQLRVFLPIERGVASVSDLALTTSSEALLSGKAPTFRLLVWAVEANGEPVPYVTYVVSESFVVATKRVKHAIKSDIPSVKDHISKLQHIGKATVDKLQDLRAAFQEEGFDVKLPDKLCRVEQVGQFRELVELSEANNDLKNKLRHVLKLSPEKWDEVCQHALSAVVPDFRNRVWWCLPMRLGLLYACKNAAIIMDNPIAIVRLGPTPDAPHSIIPLQNLQPSDFAAVPRLKQQALQNWYMPNHPNWAIYGDGLEEGNLGTMQPGTGMPQLAPPMPPPAPGPPSAAGSPLLTAGGAMAPPPGPGQAQPMMVGGGMAPGMQGMAPGYGGDMYGGGPPGMSPYGGQAPDMGPYGVAGAGMVPTGMGMPGGPGGGAPRTSNSSPFAMLQPGQQQPGQGGPQGGAPGQQQGQQGGGASGVAPGHEHGPGSGAGSGLMPNMMPGQPSASGGSQTSAGRSPFAADMMMVHNIADAFPKFGAQGMQQAPQQGAGGQPGPQHAPQGPADPHGGQHPGSQHPGVQHPGAQHPAAAMPNTAMPGPPAGMFSNLPIPGLDMLKTEELMDRGMSIFGTLTNNDTFRSNDWLSHLNPHGVGQPGMGPGGVQPTASNLVGTNSYTMIDVGTLPGAGGSLVGVGPGGGLMDPNDPGVGGGQGGMGDPSGMGPGPVGPGGVGGAMPPHGLESERRLSLKLNSMSLDLDKVIADHAGS</sequence>
<dbReference type="EMBL" id="JAEHOE010000001">
    <property type="protein sequence ID" value="KAG2502074.1"/>
    <property type="molecule type" value="Genomic_DNA"/>
</dbReference>
<dbReference type="GO" id="GO:0043565">
    <property type="term" value="F:sequence-specific DNA binding"/>
    <property type="evidence" value="ECO:0007669"/>
    <property type="project" value="TreeGrafter"/>
</dbReference>
<dbReference type="AlphaFoldDB" id="A0A836C7J2"/>
<protein>
    <submittedName>
        <fullName evidence="2">Uncharacterized protein</fullName>
    </submittedName>
</protein>
<dbReference type="GO" id="GO:0080142">
    <property type="term" value="P:regulation of salicylic acid biosynthetic process"/>
    <property type="evidence" value="ECO:0007669"/>
    <property type="project" value="TreeGrafter"/>
</dbReference>
<dbReference type="PANTHER" id="PTHR31713">
    <property type="entry name" value="OS02G0177800 PROTEIN"/>
    <property type="match status" value="1"/>
</dbReference>
<feature type="compositionally biased region" description="Low complexity" evidence="1">
    <location>
        <begin position="471"/>
        <end position="481"/>
    </location>
</feature>